<evidence type="ECO:0000256" key="3">
    <source>
        <dbReference type="ARBA" id="ARBA00011037"/>
    </source>
</evidence>
<dbReference type="NCBIfam" id="NF003806">
    <property type="entry name" value="PRK05395.1-3"/>
    <property type="match status" value="1"/>
</dbReference>
<sequence>MAAVSGSAVGRVCHPWPMTRRILVLNGPNLNLLGTREPEIYGTTTLADVEALCAGEAQRHGLKLTCTQTNHEGGLVDALHEAAAAGDVVGVVLNAGAYTHTSVALLDAVKATRLPVVEVHLSNPHAREAFRHTSYLSPVALAVIAGAGADGYRYAVDLLATRSAR</sequence>
<dbReference type="Pfam" id="PF01220">
    <property type="entry name" value="DHquinase_II"/>
    <property type="match status" value="1"/>
</dbReference>
<name>A0ABQ2F7K0_9MICO</name>
<keyword evidence="7 8" id="KW-0456">Lyase</keyword>
<dbReference type="NCBIfam" id="NF003807">
    <property type="entry name" value="PRK05395.1-4"/>
    <property type="match status" value="1"/>
</dbReference>
<feature type="binding site" evidence="8">
    <location>
        <position position="100"/>
    </location>
    <ligand>
        <name>substrate</name>
    </ligand>
</feature>
<dbReference type="EMBL" id="BMLB01000003">
    <property type="protein sequence ID" value="GGK69689.1"/>
    <property type="molecule type" value="Genomic_DNA"/>
</dbReference>
<feature type="site" description="Transition state stabilizer" evidence="8">
    <location>
        <position position="36"/>
    </location>
</feature>
<evidence type="ECO:0000313" key="9">
    <source>
        <dbReference type="EMBL" id="GGK69689.1"/>
    </source>
</evidence>
<gene>
    <name evidence="8 9" type="primary">aroQ</name>
    <name evidence="9" type="ORF">GCM10011509_17610</name>
</gene>
<dbReference type="PANTHER" id="PTHR21272:SF3">
    <property type="entry name" value="CATABOLIC 3-DEHYDROQUINASE"/>
    <property type="match status" value="1"/>
</dbReference>
<dbReference type="NCBIfam" id="TIGR01088">
    <property type="entry name" value="aroQ"/>
    <property type="match status" value="1"/>
</dbReference>
<dbReference type="Proteomes" id="UP000662111">
    <property type="component" value="Unassembled WGS sequence"/>
</dbReference>
<evidence type="ECO:0000256" key="2">
    <source>
        <dbReference type="ARBA" id="ARBA00004902"/>
    </source>
</evidence>
<comment type="pathway">
    <text evidence="2 8">Metabolic intermediate biosynthesis; chorismate biosynthesis; chorismate from D-erythrose 4-phosphate and phosphoenolpyruvate: step 3/7.</text>
</comment>
<proteinExistence type="inferred from homology"/>
<dbReference type="EC" id="4.2.1.10" evidence="5 8"/>
<dbReference type="PANTHER" id="PTHR21272">
    <property type="entry name" value="CATABOLIC 3-DEHYDROQUINASE"/>
    <property type="match status" value="1"/>
</dbReference>
<dbReference type="InterPro" id="IPR036441">
    <property type="entry name" value="DHquinase_II_sf"/>
</dbReference>
<dbReference type="PIRSF" id="PIRSF001399">
    <property type="entry name" value="DHquinase_II"/>
    <property type="match status" value="1"/>
</dbReference>
<dbReference type="PROSITE" id="PS01029">
    <property type="entry name" value="DEHYDROQUINASE_II"/>
    <property type="match status" value="1"/>
</dbReference>
<evidence type="ECO:0000256" key="8">
    <source>
        <dbReference type="HAMAP-Rule" id="MF_00169"/>
    </source>
</evidence>
<keyword evidence="8" id="KW-0028">Amino-acid biosynthesis</keyword>
<accession>A0ABQ2F7K0</accession>
<evidence type="ECO:0000256" key="1">
    <source>
        <dbReference type="ARBA" id="ARBA00001864"/>
    </source>
</evidence>
<feature type="active site" description="Proton acceptor" evidence="8">
    <location>
        <position position="41"/>
    </location>
</feature>
<feature type="binding site" evidence="8">
    <location>
        <begin position="121"/>
        <end position="122"/>
    </location>
    <ligand>
        <name>substrate</name>
    </ligand>
</feature>
<evidence type="ECO:0000256" key="4">
    <source>
        <dbReference type="ARBA" id="ARBA00011193"/>
    </source>
</evidence>
<comment type="catalytic activity">
    <reaction evidence="1 8">
        <text>3-dehydroquinate = 3-dehydroshikimate + H2O</text>
        <dbReference type="Rhea" id="RHEA:21096"/>
        <dbReference type="ChEBI" id="CHEBI:15377"/>
        <dbReference type="ChEBI" id="CHEBI:16630"/>
        <dbReference type="ChEBI" id="CHEBI:32364"/>
        <dbReference type="EC" id="4.2.1.10"/>
    </reaction>
</comment>
<organism evidence="9 10">
    <name type="scientific">Ornithinimicrobium pekingense</name>
    <dbReference type="NCBI Taxonomy" id="384677"/>
    <lineage>
        <taxon>Bacteria</taxon>
        <taxon>Bacillati</taxon>
        <taxon>Actinomycetota</taxon>
        <taxon>Actinomycetes</taxon>
        <taxon>Micrococcales</taxon>
        <taxon>Ornithinimicrobiaceae</taxon>
        <taxon>Ornithinimicrobium</taxon>
    </lineage>
</organism>
<evidence type="ECO:0000256" key="7">
    <source>
        <dbReference type="ARBA" id="ARBA00023239"/>
    </source>
</evidence>
<dbReference type="Gene3D" id="3.40.50.9100">
    <property type="entry name" value="Dehydroquinase, class II"/>
    <property type="match status" value="1"/>
</dbReference>
<comment type="subunit">
    <text evidence="4 8">Homododecamer.</text>
</comment>
<dbReference type="InterPro" id="IPR018509">
    <property type="entry name" value="DHquinase_II_CS"/>
</dbReference>
<evidence type="ECO:0000256" key="5">
    <source>
        <dbReference type="ARBA" id="ARBA00012060"/>
    </source>
</evidence>
<keyword evidence="6 8" id="KW-0057">Aromatic amino acid biosynthesis</keyword>
<feature type="active site" description="Proton donor" evidence="8">
    <location>
        <position position="120"/>
    </location>
</feature>
<feature type="binding site" evidence="8">
    <location>
        <position position="107"/>
    </location>
    <ligand>
        <name>substrate</name>
    </ligand>
</feature>
<dbReference type="CDD" id="cd00466">
    <property type="entry name" value="DHQase_II"/>
    <property type="match status" value="1"/>
</dbReference>
<dbReference type="InterPro" id="IPR001874">
    <property type="entry name" value="DHquinase_II"/>
</dbReference>
<protein>
    <recommendedName>
        <fullName evidence="5 8">3-dehydroquinate dehydratase</fullName>
        <shortName evidence="8">3-dehydroquinase</shortName>
        <ecNumber evidence="5 8">4.2.1.10</ecNumber>
    </recommendedName>
    <alternativeName>
        <fullName evidence="8">Type II DHQase</fullName>
    </alternativeName>
</protein>
<dbReference type="HAMAP" id="MF_00169">
    <property type="entry name" value="AroQ"/>
    <property type="match status" value="1"/>
</dbReference>
<comment type="function">
    <text evidence="8">Catalyzes a trans-dehydration via an enolate intermediate.</text>
</comment>
<feature type="binding site" evidence="8">
    <location>
        <position position="131"/>
    </location>
    <ligand>
        <name>substrate</name>
    </ligand>
</feature>
<evidence type="ECO:0000313" key="10">
    <source>
        <dbReference type="Proteomes" id="UP000662111"/>
    </source>
</evidence>
<comment type="caution">
    <text evidence="9">The sequence shown here is derived from an EMBL/GenBank/DDBJ whole genome shotgun (WGS) entry which is preliminary data.</text>
</comment>
<dbReference type="SUPFAM" id="SSF52304">
    <property type="entry name" value="Type II 3-dehydroquinate dehydratase"/>
    <property type="match status" value="1"/>
</dbReference>
<comment type="similarity">
    <text evidence="3 8">Belongs to the type-II 3-dehydroquinase family.</text>
</comment>
<feature type="binding site" evidence="8">
    <location>
        <position position="94"/>
    </location>
    <ligand>
        <name>substrate</name>
    </ligand>
</feature>
<reference evidence="10" key="1">
    <citation type="journal article" date="2019" name="Int. J. Syst. Evol. Microbiol.">
        <title>The Global Catalogue of Microorganisms (GCM) 10K type strain sequencing project: providing services to taxonomists for standard genome sequencing and annotation.</title>
        <authorList>
            <consortium name="The Broad Institute Genomics Platform"/>
            <consortium name="The Broad Institute Genome Sequencing Center for Infectious Disease"/>
            <person name="Wu L."/>
            <person name="Ma J."/>
        </authorList>
    </citation>
    <scope>NUCLEOTIDE SEQUENCE [LARGE SCALE GENOMIC DNA]</scope>
    <source>
        <strain evidence="10">CGMCC 1.5362</strain>
    </source>
</reference>
<evidence type="ECO:0000256" key="6">
    <source>
        <dbReference type="ARBA" id="ARBA00023141"/>
    </source>
</evidence>
<keyword evidence="10" id="KW-1185">Reference proteome</keyword>
<dbReference type="NCBIfam" id="NF003805">
    <property type="entry name" value="PRK05395.1-2"/>
    <property type="match status" value="1"/>
</dbReference>